<dbReference type="GO" id="GO:0006355">
    <property type="term" value="P:regulation of DNA-templated transcription"/>
    <property type="evidence" value="ECO:0007669"/>
    <property type="project" value="InterPro"/>
</dbReference>
<feature type="compositionally biased region" description="Basic and acidic residues" evidence="3">
    <location>
        <begin position="516"/>
        <end position="526"/>
    </location>
</feature>
<organism evidence="4 5">
    <name type="scientific">Trichocladium antarcticum</name>
    <dbReference type="NCBI Taxonomy" id="1450529"/>
    <lineage>
        <taxon>Eukaryota</taxon>
        <taxon>Fungi</taxon>
        <taxon>Dikarya</taxon>
        <taxon>Ascomycota</taxon>
        <taxon>Pezizomycotina</taxon>
        <taxon>Sordariomycetes</taxon>
        <taxon>Sordariomycetidae</taxon>
        <taxon>Sordariales</taxon>
        <taxon>Chaetomiaceae</taxon>
        <taxon>Trichocladium</taxon>
    </lineage>
</organism>
<dbReference type="Proteomes" id="UP001304895">
    <property type="component" value="Unassembled WGS sequence"/>
</dbReference>
<feature type="compositionally biased region" description="Low complexity" evidence="3">
    <location>
        <begin position="500"/>
        <end position="515"/>
    </location>
</feature>
<keyword evidence="2" id="KW-0539">Nucleus</keyword>
<reference evidence="4" key="2">
    <citation type="submission" date="2023-05" db="EMBL/GenBank/DDBJ databases">
        <authorList>
            <consortium name="Lawrence Berkeley National Laboratory"/>
            <person name="Steindorff A."/>
            <person name="Hensen N."/>
            <person name="Bonometti L."/>
            <person name="Westerberg I."/>
            <person name="Brannstrom I.O."/>
            <person name="Guillou S."/>
            <person name="Cros-Aarteil S."/>
            <person name="Calhoun S."/>
            <person name="Haridas S."/>
            <person name="Kuo A."/>
            <person name="Mondo S."/>
            <person name="Pangilinan J."/>
            <person name="Riley R."/>
            <person name="Labutti K."/>
            <person name="Andreopoulos B."/>
            <person name="Lipzen A."/>
            <person name="Chen C."/>
            <person name="Yanf M."/>
            <person name="Daum C."/>
            <person name="Ng V."/>
            <person name="Clum A."/>
            <person name="Ohm R."/>
            <person name="Martin F."/>
            <person name="Silar P."/>
            <person name="Natvig D."/>
            <person name="Lalanne C."/>
            <person name="Gautier V."/>
            <person name="Ament-Velasquez S.L."/>
            <person name="Kruys A."/>
            <person name="Hutchinson M.I."/>
            <person name="Powell A.J."/>
            <person name="Barry K."/>
            <person name="Miller A.N."/>
            <person name="Grigoriev I.V."/>
            <person name="Debuchy R."/>
            <person name="Gladieux P."/>
            <person name="Thoren M.H."/>
            <person name="Johannesson H."/>
        </authorList>
    </citation>
    <scope>NUCLEOTIDE SEQUENCE</scope>
    <source>
        <strain evidence="4">CBS 123565</strain>
    </source>
</reference>
<name>A0AAN6ZBS5_9PEZI</name>
<dbReference type="AlphaFoldDB" id="A0AAN6ZBS5"/>
<evidence type="ECO:0000256" key="2">
    <source>
        <dbReference type="ARBA" id="ARBA00023242"/>
    </source>
</evidence>
<dbReference type="InterPro" id="IPR000637">
    <property type="entry name" value="HMGI/Y_DNA-bd_CS"/>
</dbReference>
<proteinExistence type="predicted"/>
<dbReference type="PRINTS" id="PR00929">
    <property type="entry name" value="ATHOOK"/>
</dbReference>
<dbReference type="GO" id="GO:0005634">
    <property type="term" value="C:nucleus"/>
    <property type="evidence" value="ECO:0007669"/>
    <property type="project" value="UniProtKB-SubCell"/>
</dbReference>
<keyword evidence="5" id="KW-1185">Reference proteome</keyword>
<feature type="compositionally biased region" description="Acidic residues" evidence="3">
    <location>
        <begin position="381"/>
        <end position="392"/>
    </location>
</feature>
<comment type="caution">
    <text evidence="4">The sequence shown here is derived from an EMBL/GenBank/DDBJ whole genome shotgun (WGS) entry which is preliminary data.</text>
</comment>
<gene>
    <name evidence="4" type="ORF">BT67DRAFT_444022</name>
</gene>
<feature type="region of interest" description="Disordered" evidence="3">
    <location>
        <begin position="366"/>
        <end position="535"/>
    </location>
</feature>
<accession>A0AAN6ZBS5</accession>
<protein>
    <submittedName>
        <fullName evidence="4">Uncharacterized protein</fullName>
    </submittedName>
</protein>
<reference evidence="4" key="1">
    <citation type="journal article" date="2023" name="Mol. Phylogenet. Evol.">
        <title>Genome-scale phylogeny and comparative genomics of the fungal order Sordariales.</title>
        <authorList>
            <person name="Hensen N."/>
            <person name="Bonometti L."/>
            <person name="Westerberg I."/>
            <person name="Brannstrom I.O."/>
            <person name="Guillou S."/>
            <person name="Cros-Aarteil S."/>
            <person name="Calhoun S."/>
            <person name="Haridas S."/>
            <person name="Kuo A."/>
            <person name="Mondo S."/>
            <person name="Pangilinan J."/>
            <person name="Riley R."/>
            <person name="LaButti K."/>
            <person name="Andreopoulos B."/>
            <person name="Lipzen A."/>
            <person name="Chen C."/>
            <person name="Yan M."/>
            <person name="Daum C."/>
            <person name="Ng V."/>
            <person name="Clum A."/>
            <person name="Steindorff A."/>
            <person name="Ohm R.A."/>
            <person name="Martin F."/>
            <person name="Silar P."/>
            <person name="Natvig D.O."/>
            <person name="Lalanne C."/>
            <person name="Gautier V."/>
            <person name="Ament-Velasquez S.L."/>
            <person name="Kruys A."/>
            <person name="Hutchinson M.I."/>
            <person name="Powell A.J."/>
            <person name="Barry K."/>
            <person name="Miller A.N."/>
            <person name="Grigoriev I.V."/>
            <person name="Debuchy R."/>
            <person name="Gladieux P."/>
            <person name="Hiltunen Thoren M."/>
            <person name="Johannesson H."/>
        </authorList>
    </citation>
    <scope>NUCLEOTIDE SEQUENCE</scope>
    <source>
        <strain evidence="4">CBS 123565</strain>
    </source>
</reference>
<dbReference type="PROSITE" id="PS00354">
    <property type="entry name" value="HMGI_Y"/>
    <property type="match status" value="1"/>
</dbReference>
<comment type="subcellular location">
    <subcellularLocation>
        <location evidence="1">Nucleus</location>
    </subcellularLocation>
</comment>
<dbReference type="InterPro" id="IPR017956">
    <property type="entry name" value="AT_hook_DNA-bd_motif"/>
</dbReference>
<feature type="compositionally biased region" description="Basic residues" evidence="3">
    <location>
        <begin position="404"/>
        <end position="413"/>
    </location>
</feature>
<evidence type="ECO:0000256" key="1">
    <source>
        <dbReference type="ARBA" id="ARBA00004123"/>
    </source>
</evidence>
<feature type="region of interest" description="Disordered" evidence="3">
    <location>
        <begin position="30"/>
        <end position="63"/>
    </location>
</feature>
<dbReference type="GO" id="GO:0003677">
    <property type="term" value="F:DNA binding"/>
    <property type="evidence" value="ECO:0007669"/>
    <property type="project" value="InterPro"/>
</dbReference>
<dbReference type="EMBL" id="MU853419">
    <property type="protein sequence ID" value="KAK4132126.1"/>
    <property type="molecule type" value="Genomic_DNA"/>
</dbReference>
<evidence type="ECO:0000313" key="4">
    <source>
        <dbReference type="EMBL" id="KAK4132126.1"/>
    </source>
</evidence>
<sequence length="535" mass="60116">MPPYFDRSQLHAAMSARALPALERLAANPNSLARSRNHRFGNDDPPPYMSSSESEGEEALSHPVLARSRETVLEEFRDVLREPLSDAELDDVASYANSLCLYDPGERFGDEARLEEERLSTFCRRQNPNSHAKEFLQWPRGQHTRAVIARRNIRKRWQRLGLWNSEWGIPGRVNKRPNDAVRSWKWKWQSDADAPPLDPRHPISRAARLRKGLLNGESVPPPPRTHLQNGVSASEAESFIISRPWFVFAIEHLEFRTRMLRIPMQQWGTVNTEDDSQVTKWWKQRGDWEDDWEVPGDRHRPVAGWKWRHESPSPEPEDLAFLNTDDMDLTPSEADALEAIPPATPPRPNNFQPHLVEENYNLDPSDLFYMVRPSNPAPEQDGSDQVDEQEEWPVEKEQADHTQPPRRRGRPRKAQAIGAPRSVQQPVEAPPVRRRSARIAAMHASPPPPAATRATRARAGKGAVSVADAPKKRGRPRTTRDGVSKPTAAPTKRGRKPGSAKTAAVAAAAAAAVGGEAEKGAPEAGKRGRGRPRRT</sequence>
<evidence type="ECO:0000313" key="5">
    <source>
        <dbReference type="Proteomes" id="UP001304895"/>
    </source>
</evidence>
<evidence type="ECO:0000256" key="3">
    <source>
        <dbReference type="SAM" id="MobiDB-lite"/>
    </source>
</evidence>